<accession>A0ABD3IJ23</accession>
<evidence type="ECO:0000256" key="1">
    <source>
        <dbReference type="ARBA" id="ARBA00007469"/>
    </source>
</evidence>
<sequence>MLLEKHGTCSYPNIPDEGTYFSVGLNLHQKYDISKILSDAGFVPGNKRYKTSEMKEAVADAVGGLPAFSCKGQLVDEIWVCLTKDLKVRDCGMPAKSCGTYAEIPPFRSSFDSEDDPEDSGNSDNSSDSGDSDGISVL</sequence>
<dbReference type="PANTHER" id="PTHR11240:SF22">
    <property type="entry name" value="RIBONUCLEASE T2"/>
    <property type="match status" value="1"/>
</dbReference>
<feature type="compositionally biased region" description="Acidic residues" evidence="3">
    <location>
        <begin position="112"/>
        <end position="121"/>
    </location>
</feature>
<dbReference type="EMBL" id="JBJQOH010000001">
    <property type="protein sequence ID" value="KAL3702365.1"/>
    <property type="molecule type" value="Genomic_DNA"/>
</dbReference>
<gene>
    <name evidence="4" type="ORF">R1sor_020387</name>
</gene>
<evidence type="ECO:0000313" key="5">
    <source>
        <dbReference type="Proteomes" id="UP001633002"/>
    </source>
</evidence>
<dbReference type="InterPro" id="IPR036430">
    <property type="entry name" value="RNase_T2-like_sf"/>
</dbReference>
<feature type="region of interest" description="Disordered" evidence="3">
    <location>
        <begin position="94"/>
        <end position="138"/>
    </location>
</feature>
<dbReference type="Proteomes" id="UP001633002">
    <property type="component" value="Unassembled WGS sequence"/>
</dbReference>
<name>A0ABD3IJ23_9MARC</name>
<dbReference type="AlphaFoldDB" id="A0ABD3IJ23"/>
<reference evidence="4 5" key="1">
    <citation type="submission" date="2024-09" db="EMBL/GenBank/DDBJ databases">
        <title>Chromosome-scale assembly of Riccia sorocarpa.</title>
        <authorList>
            <person name="Paukszto L."/>
        </authorList>
    </citation>
    <scope>NUCLEOTIDE SEQUENCE [LARGE SCALE GENOMIC DNA]</scope>
    <source>
        <strain evidence="4">LP-2024</strain>
        <tissue evidence="4">Aerial parts of the thallus</tissue>
    </source>
</reference>
<evidence type="ECO:0000256" key="2">
    <source>
        <dbReference type="RuleBase" id="RU004328"/>
    </source>
</evidence>
<organism evidence="4 5">
    <name type="scientific">Riccia sorocarpa</name>
    <dbReference type="NCBI Taxonomy" id="122646"/>
    <lineage>
        <taxon>Eukaryota</taxon>
        <taxon>Viridiplantae</taxon>
        <taxon>Streptophyta</taxon>
        <taxon>Embryophyta</taxon>
        <taxon>Marchantiophyta</taxon>
        <taxon>Marchantiopsida</taxon>
        <taxon>Marchantiidae</taxon>
        <taxon>Marchantiales</taxon>
        <taxon>Ricciaceae</taxon>
        <taxon>Riccia</taxon>
    </lineage>
</organism>
<dbReference type="SUPFAM" id="SSF55895">
    <property type="entry name" value="Ribonuclease Rh-like"/>
    <property type="match status" value="1"/>
</dbReference>
<proteinExistence type="inferred from homology"/>
<dbReference type="InterPro" id="IPR001568">
    <property type="entry name" value="RNase_T2-like"/>
</dbReference>
<protein>
    <submittedName>
        <fullName evidence="4">Uncharacterized protein</fullName>
    </submittedName>
</protein>
<feature type="compositionally biased region" description="Low complexity" evidence="3">
    <location>
        <begin position="122"/>
        <end position="138"/>
    </location>
</feature>
<evidence type="ECO:0000256" key="3">
    <source>
        <dbReference type="SAM" id="MobiDB-lite"/>
    </source>
</evidence>
<dbReference type="Gene3D" id="3.90.730.10">
    <property type="entry name" value="Ribonuclease T2-like"/>
    <property type="match status" value="1"/>
</dbReference>
<evidence type="ECO:0000313" key="4">
    <source>
        <dbReference type="EMBL" id="KAL3702365.1"/>
    </source>
</evidence>
<keyword evidence="5" id="KW-1185">Reference proteome</keyword>
<comment type="caution">
    <text evidence="4">The sequence shown here is derived from an EMBL/GenBank/DDBJ whole genome shotgun (WGS) entry which is preliminary data.</text>
</comment>
<comment type="similarity">
    <text evidence="1 2">Belongs to the RNase T2 family.</text>
</comment>
<dbReference type="PANTHER" id="PTHR11240">
    <property type="entry name" value="RIBONUCLEASE T2"/>
    <property type="match status" value="1"/>
</dbReference>
<dbReference type="Pfam" id="PF00445">
    <property type="entry name" value="Ribonuclease_T2"/>
    <property type="match status" value="1"/>
</dbReference>